<proteinExistence type="predicted"/>
<accession>I7J3V2</accession>
<keyword evidence="3" id="KW-1185">Reference proteome</keyword>
<dbReference type="EMBL" id="HE956708">
    <property type="protein sequence ID" value="CCI88568.1"/>
    <property type="molecule type" value="Genomic_DNA"/>
</dbReference>
<dbReference type="Gene3D" id="2.60.40.1080">
    <property type="match status" value="1"/>
</dbReference>
<dbReference type="KEGG" id="vg:14296823"/>
<feature type="domain" description="BIG2" evidence="1">
    <location>
        <begin position="70"/>
        <end position="151"/>
    </location>
</feature>
<name>I7J3V2_9CAUD</name>
<dbReference type="GeneID" id="14296823"/>
<dbReference type="SMART" id="SM00635">
    <property type="entry name" value="BID_2"/>
    <property type="match status" value="1"/>
</dbReference>
<evidence type="ECO:0000313" key="3">
    <source>
        <dbReference type="Proteomes" id="UP000002908"/>
    </source>
</evidence>
<dbReference type="RefSeq" id="YP_007237119.1">
    <property type="nucleotide sequence ID" value="NC_019919.2"/>
</dbReference>
<protein>
    <submittedName>
        <fullName evidence="2">Phage neck whiskers</fullName>
    </submittedName>
</protein>
<evidence type="ECO:0000313" key="2">
    <source>
        <dbReference type="EMBL" id="CCI88568.1"/>
    </source>
</evidence>
<dbReference type="Pfam" id="PF02368">
    <property type="entry name" value="Big_2"/>
    <property type="match status" value="1"/>
</dbReference>
<evidence type="ECO:0000259" key="1">
    <source>
        <dbReference type="SMART" id="SM00635"/>
    </source>
</evidence>
<dbReference type="InterPro" id="IPR003343">
    <property type="entry name" value="Big_2"/>
</dbReference>
<dbReference type="OrthoDB" id="12875at10239"/>
<dbReference type="SUPFAM" id="SSF49373">
    <property type="entry name" value="Invasin/intimin cell-adhesion fragments"/>
    <property type="match status" value="1"/>
</dbReference>
<dbReference type="Proteomes" id="UP000002908">
    <property type="component" value="Segment"/>
</dbReference>
<dbReference type="InterPro" id="IPR008964">
    <property type="entry name" value="Invasin/intimin_cell_adhesion"/>
</dbReference>
<sequence>MIDYSGLKAIFGDKLPEAHIFFATVATRKFVRNYSALRKEFGMTTAHTNRKVWNKFAKAYAEATATSPVAVTGVTLTPPTATLNPGGTQQLTATVSPAGATNKTVTFSSSKSSEVTVSSTTGLVTVLPGAQPGDTTITVTTQDGNKTATATITVEAGA</sequence>
<gene>
    <name evidence="2" type="primary">g140</name>
    <name evidence="2" type="ORF">BN79_159</name>
</gene>
<dbReference type="InterPro" id="IPR048804">
    <property type="entry name" value="DECO_N"/>
</dbReference>
<reference evidence="2" key="1">
    <citation type="submission" date="2016-03" db="EMBL/GenBank/DDBJ databases">
        <title>Genomic, physiological and proteomic characterization of the T5-like bacteriophage phiR2-01 infecting Yersinia enterocolitia.</title>
        <authorList>
            <person name="Pajunen M.I."/>
            <person name="Happonen L.J."/>
            <person name="Jun J.W."/>
            <person name="Malmstrom J."/>
            <person name="Nawaz A."/>
            <person name="Mattinen L."/>
            <person name="Skurnik M."/>
        </authorList>
    </citation>
    <scope>NUCLEOTIDE SEQUENCE</scope>
</reference>
<dbReference type="Pfam" id="PF21393">
    <property type="entry name" value="Phage_pb10_N"/>
    <property type="match status" value="1"/>
</dbReference>
<organism evidence="2 3">
    <name type="scientific">Yersinia phage phiR2-01</name>
    <dbReference type="NCBI Taxonomy" id="1206557"/>
    <lineage>
        <taxon>Viruses</taxon>
        <taxon>Duplodnaviria</taxon>
        <taxon>Heunggongvirae</taxon>
        <taxon>Uroviricota</taxon>
        <taxon>Caudoviricetes</taxon>
        <taxon>Demerecviridae</taxon>
        <taxon>Markadamsvirinae</taxon>
        <taxon>Epseptimavirus</taxon>
        <taxon>Epseptimavirus R201</taxon>
    </lineage>
</organism>